<gene>
    <name evidence="3" type="ORF">CLV92_106109</name>
</gene>
<name>A0A2S6IM69_9ACTN</name>
<keyword evidence="2" id="KW-0812">Transmembrane</keyword>
<accession>A0A2S6IM69</accession>
<keyword evidence="2" id="KW-0472">Membrane</keyword>
<evidence type="ECO:0000313" key="3">
    <source>
        <dbReference type="EMBL" id="PPK95288.1"/>
    </source>
</evidence>
<reference evidence="3 4" key="1">
    <citation type="submission" date="2018-02" db="EMBL/GenBank/DDBJ databases">
        <title>Genomic Encyclopedia of Archaeal and Bacterial Type Strains, Phase II (KMG-II): from individual species to whole genera.</title>
        <authorList>
            <person name="Goeker M."/>
        </authorList>
    </citation>
    <scope>NUCLEOTIDE SEQUENCE [LARGE SCALE GENOMIC DNA]</scope>
    <source>
        <strain evidence="3 4">DSM 22857</strain>
    </source>
</reference>
<keyword evidence="4" id="KW-1185">Reference proteome</keyword>
<dbReference type="EMBL" id="PTJD01000006">
    <property type="protein sequence ID" value="PPK95288.1"/>
    <property type="molecule type" value="Genomic_DNA"/>
</dbReference>
<feature type="region of interest" description="Disordered" evidence="1">
    <location>
        <begin position="436"/>
        <end position="469"/>
    </location>
</feature>
<feature type="transmembrane region" description="Helical" evidence="2">
    <location>
        <begin position="102"/>
        <end position="123"/>
    </location>
</feature>
<feature type="transmembrane region" description="Helical" evidence="2">
    <location>
        <begin position="20"/>
        <end position="37"/>
    </location>
</feature>
<feature type="transmembrane region" description="Helical" evidence="2">
    <location>
        <begin position="314"/>
        <end position="335"/>
    </location>
</feature>
<protein>
    <recommendedName>
        <fullName evidence="5">DUF2029 domain-containing protein</fullName>
    </recommendedName>
</protein>
<feature type="transmembrane region" description="Helical" evidence="2">
    <location>
        <begin position="43"/>
        <end position="60"/>
    </location>
</feature>
<dbReference type="AlphaFoldDB" id="A0A2S6IM69"/>
<feature type="compositionally biased region" description="Low complexity" evidence="1">
    <location>
        <begin position="454"/>
        <end position="469"/>
    </location>
</feature>
<feature type="transmembrane region" description="Helical" evidence="2">
    <location>
        <begin position="355"/>
        <end position="381"/>
    </location>
</feature>
<feature type="transmembrane region" description="Helical" evidence="2">
    <location>
        <begin position="393"/>
        <end position="411"/>
    </location>
</feature>
<sequence length="469" mass="49046">MSARPAPVPGGPATGRPWPLLLGAWWLLTALATYSVVRYRWWIVAGYVLVAAALTAALLARRSTGLPWRPATPHHLAAAALAAVAAVHVAVPAFSYVPAGTLRLLLAGLAAGSALTALCWALVPRLRRAPTAALVVAVVTSLASSGVVVLGDPEPRIDVWVILQQAADGMLRGESMYEQVWTGSPGVQDAFAYLPMTAVLTAPGRWLAGDVRWALALLVVACALLVAATGRWRPAGVAAACLLLLTPGTTTLVEQAWTEPTVLVGIAGWALLVARGRAWAAVLPLAVALAAKQHAVLLLPLVAAWPRFGVRRAAATGGVAGLLVLPWLLASPAAMWRDAVQFMQDMPPLRFADTVYIALVHEAGVALPLPVVGVAVVGTVVAACVQVRRQPPGLDGVLLWAAAVLLVANLVNKQAFYNQYWLVAALLLTAWAATAAPRPSPRDPVRRRGRNRRASAAAAAPARPSATGR</sequence>
<feature type="transmembrane region" description="Helical" evidence="2">
    <location>
        <begin position="76"/>
        <end position="96"/>
    </location>
</feature>
<proteinExistence type="predicted"/>
<evidence type="ECO:0008006" key="5">
    <source>
        <dbReference type="Google" id="ProtNLM"/>
    </source>
</evidence>
<feature type="transmembrane region" description="Helical" evidence="2">
    <location>
        <begin position="132"/>
        <end position="151"/>
    </location>
</feature>
<evidence type="ECO:0000256" key="2">
    <source>
        <dbReference type="SAM" id="Phobius"/>
    </source>
</evidence>
<feature type="transmembrane region" description="Helical" evidence="2">
    <location>
        <begin position="417"/>
        <end position="437"/>
    </location>
</feature>
<organism evidence="3 4">
    <name type="scientific">Kineococcus xinjiangensis</name>
    <dbReference type="NCBI Taxonomy" id="512762"/>
    <lineage>
        <taxon>Bacteria</taxon>
        <taxon>Bacillati</taxon>
        <taxon>Actinomycetota</taxon>
        <taxon>Actinomycetes</taxon>
        <taxon>Kineosporiales</taxon>
        <taxon>Kineosporiaceae</taxon>
        <taxon>Kineococcus</taxon>
    </lineage>
</organism>
<evidence type="ECO:0000256" key="1">
    <source>
        <dbReference type="SAM" id="MobiDB-lite"/>
    </source>
</evidence>
<keyword evidence="2" id="KW-1133">Transmembrane helix</keyword>
<feature type="transmembrane region" description="Helical" evidence="2">
    <location>
        <begin position="278"/>
        <end position="302"/>
    </location>
</feature>
<feature type="transmembrane region" description="Helical" evidence="2">
    <location>
        <begin position="211"/>
        <end position="230"/>
    </location>
</feature>
<comment type="caution">
    <text evidence="3">The sequence shown here is derived from an EMBL/GenBank/DDBJ whole genome shotgun (WGS) entry which is preliminary data.</text>
</comment>
<dbReference type="Proteomes" id="UP000239485">
    <property type="component" value="Unassembled WGS sequence"/>
</dbReference>
<evidence type="ECO:0000313" key="4">
    <source>
        <dbReference type="Proteomes" id="UP000239485"/>
    </source>
</evidence>